<dbReference type="PANTHER" id="PTHR33745:SF3">
    <property type="entry name" value="RSBT CO-ANTAGONIST PROTEIN RSBRC"/>
    <property type="match status" value="1"/>
</dbReference>
<evidence type="ECO:0000259" key="2">
    <source>
        <dbReference type="PROSITE" id="PS50801"/>
    </source>
</evidence>
<dbReference type="InterPro" id="IPR051932">
    <property type="entry name" value="Bact_StressResp_Reg"/>
</dbReference>
<organism evidence="3 4">
    <name type="scientific">Cytobacillus oceanisediminis</name>
    <dbReference type="NCBI Taxonomy" id="665099"/>
    <lineage>
        <taxon>Bacteria</taxon>
        <taxon>Bacillati</taxon>
        <taxon>Bacillota</taxon>
        <taxon>Bacilli</taxon>
        <taxon>Bacillales</taxon>
        <taxon>Bacillaceae</taxon>
        <taxon>Cytobacillus</taxon>
    </lineage>
</organism>
<dbReference type="Pfam" id="PF01740">
    <property type="entry name" value="STAS"/>
    <property type="match status" value="1"/>
</dbReference>
<protein>
    <submittedName>
        <fullName evidence="3">RsbT co-antagonist protein RsbR</fullName>
    </submittedName>
</protein>
<evidence type="ECO:0000313" key="3">
    <source>
        <dbReference type="EMBL" id="TWH84958.1"/>
    </source>
</evidence>
<keyword evidence="1" id="KW-0597">Phosphoprotein</keyword>
<gene>
    <name evidence="3" type="ORF">IQ19_03192</name>
</gene>
<feature type="domain" description="STAS" evidence="2">
    <location>
        <begin position="161"/>
        <end position="272"/>
    </location>
</feature>
<dbReference type="PANTHER" id="PTHR33745">
    <property type="entry name" value="RSBT ANTAGONIST PROTEIN RSBS-RELATED"/>
    <property type="match status" value="1"/>
</dbReference>
<comment type="caution">
    <text evidence="3">The sequence shown here is derived from an EMBL/GenBank/DDBJ whole genome shotgun (WGS) entry which is preliminary data.</text>
</comment>
<dbReference type="InterPro" id="IPR002645">
    <property type="entry name" value="STAS_dom"/>
</dbReference>
<dbReference type="InterPro" id="IPR036513">
    <property type="entry name" value="STAS_dom_sf"/>
</dbReference>
<keyword evidence="4" id="KW-1185">Reference proteome</keyword>
<dbReference type="PROSITE" id="PS50801">
    <property type="entry name" value="STAS"/>
    <property type="match status" value="1"/>
</dbReference>
<evidence type="ECO:0000313" key="4">
    <source>
        <dbReference type="Proteomes" id="UP000318667"/>
    </source>
</evidence>
<accession>A0A562JPA2</accession>
<dbReference type="Gene3D" id="3.30.750.24">
    <property type="entry name" value="STAS domain"/>
    <property type="match status" value="1"/>
</dbReference>
<name>A0A562JPA2_9BACI</name>
<dbReference type="OrthoDB" id="2959930at2"/>
<sequence>MEQGKILELFSSSILQNTSELAQEMLDSLMVQFENELSKEEARENALQTFSHLVTIVGKGLIDDNVWDKAETWGEEVGYISVQTGGDLGGTIKSTTLYKDVITTFILTMAEEVKLPATSLIEVVSRVDRIITITTYGFTNAFIKHAEELIKESQSQYLKISVPIVPISNDIAILPLIGEIDEVRSGILIEVALSVSVRQRYEHLILDVSGVYMATPLVIETLQKLVKSLKLLGVSPLVTGIRTELSKSFVESGVRLDEIPIYTNLKQAIDHLSH</sequence>
<proteinExistence type="predicted"/>
<dbReference type="RefSeq" id="WP_144543287.1">
    <property type="nucleotide sequence ID" value="NZ_CBCSDC010000007.1"/>
</dbReference>
<dbReference type="GeneID" id="65404348"/>
<dbReference type="CDD" id="cd07041">
    <property type="entry name" value="STAS_RsbR_RsbS_like"/>
    <property type="match status" value="1"/>
</dbReference>
<reference evidence="3 4" key="1">
    <citation type="journal article" date="2015" name="Stand. Genomic Sci.">
        <title>Genomic Encyclopedia of Bacterial and Archaeal Type Strains, Phase III: the genomes of soil and plant-associated and newly described type strains.</title>
        <authorList>
            <person name="Whitman W.B."/>
            <person name="Woyke T."/>
            <person name="Klenk H.P."/>
            <person name="Zhou Y."/>
            <person name="Lilburn T.G."/>
            <person name="Beck B.J."/>
            <person name="De Vos P."/>
            <person name="Vandamme P."/>
            <person name="Eisen J.A."/>
            <person name="Garrity G."/>
            <person name="Hugenholtz P."/>
            <person name="Kyrpides N.C."/>
        </authorList>
    </citation>
    <scope>NUCLEOTIDE SEQUENCE [LARGE SCALE GENOMIC DNA]</scope>
    <source>
        <strain evidence="3 4">CGMCC 1.10115</strain>
    </source>
</reference>
<dbReference type="SUPFAM" id="SSF52091">
    <property type="entry name" value="SpoIIaa-like"/>
    <property type="match status" value="1"/>
</dbReference>
<dbReference type="EMBL" id="VLKI01000009">
    <property type="protein sequence ID" value="TWH84958.1"/>
    <property type="molecule type" value="Genomic_DNA"/>
</dbReference>
<dbReference type="AlphaFoldDB" id="A0A562JPA2"/>
<evidence type="ECO:0000256" key="1">
    <source>
        <dbReference type="ARBA" id="ARBA00022553"/>
    </source>
</evidence>
<dbReference type="Proteomes" id="UP000318667">
    <property type="component" value="Unassembled WGS sequence"/>
</dbReference>